<evidence type="ECO:0000313" key="3">
    <source>
        <dbReference type="EMBL" id="EPE08003.1"/>
    </source>
</evidence>
<keyword evidence="2" id="KW-1133">Transmembrane helix</keyword>
<protein>
    <submittedName>
        <fullName evidence="3">Uncharacterized protein</fullName>
    </submittedName>
</protein>
<accession>S3CN86</accession>
<dbReference type="AlphaFoldDB" id="S3CN86"/>
<sequence>MASRLPSPGSALPTSSSSLLASNTSPQRPMNSSSPKAAENSSTISPAAQVGVALSVVLFVLLLGGIGLWATAQVQKKGKEQSTPLVGQRRPH</sequence>
<evidence type="ECO:0000256" key="2">
    <source>
        <dbReference type="SAM" id="Phobius"/>
    </source>
</evidence>
<gene>
    <name evidence="3" type="ORF">F503_00786</name>
</gene>
<feature type="compositionally biased region" description="Polar residues" evidence="1">
    <location>
        <begin position="27"/>
        <end position="44"/>
    </location>
</feature>
<dbReference type="HOGENOM" id="CLU_2413850_0_0_1"/>
<name>S3CN86_OPHP1</name>
<dbReference type="EMBL" id="KE148149">
    <property type="protein sequence ID" value="EPE08003.1"/>
    <property type="molecule type" value="Genomic_DNA"/>
</dbReference>
<feature type="transmembrane region" description="Helical" evidence="2">
    <location>
        <begin position="50"/>
        <end position="72"/>
    </location>
</feature>
<feature type="region of interest" description="Disordered" evidence="1">
    <location>
        <begin position="1"/>
        <end position="44"/>
    </location>
</feature>
<keyword evidence="4" id="KW-1185">Reference proteome</keyword>
<keyword evidence="2" id="KW-0812">Transmembrane</keyword>
<evidence type="ECO:0000256" key="1">
    <source>
        <dbReference type="SAM" id="MobiDB-lite"/>
    </source>
</evidence>
<organism evidence="3 4">
    <name type="scientific">Ophiostoma piceae (strain UAMH 11346)</name>
    <name type="common">Sap stain fungus</name>
    <dbReference type="NCBI Taxonomy" id="1262450"/>
    <lineage>
        <taxon>Eukaryota</taxon>
        <taxon>Fungi</taxon>
        <taxon>Dikarya</taxon>
        <taxon>Ascomycota</taxon>
        <taxon>Pezizomycotina</taxon>
        <taxon>Sordariomycetes</taxon>
        <taxon>Sordariomycetidae</taxon>
        <taxon>Ophiostomatales</taxon>
        <taxon>Ophiostomataceae</taxon>
        <taxon>Ophiostoma</taxon>
    </lineage>
</organism>
<proteinExistence type="predicted"/>
<keyword evidence="2" id="KW-0472">Membrane</keyword>
<dbReference type="VEuPathDB" id="FungiDB:F503_00786"/>
<dbReference type="Proteomes" id="UP000016923">
    <property type="component" value="Unassembled WGS sequence"/>
</dbReference>
<reference evidence="3 4" key="1">
    <citation type="journal article" date="2013" name="BMC Genomics">
        <title>The genome and transcriptome of the pine saprophyte Ophiostoma piceae, and a comparison with the bark beetle-associated pine pathogen Grosmannia clavigera.</title>
        <authorList>
            <person name="Haridas S."/>
            <person name="Wang Y."/>
            <person name="Lim L."/>
            <person name="Massoumi Alamouti S."/>
            <person name="Jackman S."/>
            <person name="Docking R."/>
            <person name="Robertson G."/>
            <person name="Birol I."/>
            <person name="Bohlmann J."/>
            <person name="Breuil C."/>
        </authorList>
    </citation>
    <scope>NUCLEOTIDE SEQUENCE [LARGE SCALE GENOMIC DNA]</scope>
    <source>
        <strain evidence="3 4">UAMH 11346</strain>
    </source>
</reference>
<feature type="compositionally biased region" description="Low complexity" evidence="1">
    <location>
        <begin position="1"/>
        <end position="26"/>
    </location>
</feature>
<evidence type="ECO:0000313" key="4">
    <source>
        <dbReference type="Proteomes" id="UP000016923"/>
    </source>
</evidence>